<dbReference type="SUPFAM" id="SSF55811">
    <property type="entry name" value="Nudix"/>
    <property type="match status" value="1"/>
</dbReference>
<dbReference type="GO" id="GO:0032357">
    <property type="term" value="F:oxidized purine DNA binding"/>
    <property type="evidence" value="ECO:0007669"/>
    <property type="project" value="TreeGrafter"/>
</dbReference>
<dbReference type="Gene3D" id="3.90.79.10">
    <property type="entry name" value="Nucleoside Triphosphate Pyrophosphohydrolase"/>
    <property type="match status" value="1"/>
</dbReference>
<reference evidence="16 17" key="1">
    <citation type="submission" date="2017-11" db="EMBL/GenBank/DDBJ databases">
        <title>Comparative genomic analysis of Holospora spp., intranuclear symbionts of paramecia.</title>
        <authorList>
            <person name="Garushyants S.K."/>
            <person name="Beliavskaya A."/>
            <person name="Malko D.B."/>
            <person name="Logacheva M.D."/>
            <person name="Rautian M.S."/>
            <person name="Gelfand M.S."/>
        </authorList>
    </citation>
    <scope>NUCLEOTIDE SEQUENCE [LARGE SCALE GENOMIC DNA]</scope>
    <source>
        <strain evidence="17">02AZ16</strain>
    </source>
</reference>
<evidence type="ECO:0000256" key="7">
    <source>
        <dbReference type="ARBA" id="ARBA00022723"/>
    </source>
</evidence>
<dbReference type="Gene3D" id="1.10.340.30">
    <property type="entry name" value="Hypothetical protein, domain 2"/>
    <property type="match status" value="1"/>
</dbReference>
<dbReference type="GO" id="GO:0006284">
    <property type="term" value="P:base-excision repair"/>
    <property type="evidence" value="ECO:0007669"/>
    <property type="project" value="UniProtKB-UniRule"/>
</dbReference>
<dbReference type="GO" id="GO:0035485">
    <property type="term" value="F:adenine/guanine mispair binding"/>
    <property type="evidence" value="ECO:0007669"/>
    <property type="project" value="TreeGrafter"/>
</dbReference>
<keyword evidence="7" id="KW-0479">Metal-binding</keyword>
<dbReference type="SMART" id="SM00478">
    <property type="entry name" value="ENDO3c"/>
    <property type="match status" value="1"/>
</dbReference>
<dbReference type="GO" id="GO:0006298">
    <property type="term" value="P:mismatch repair"/>
    <property type="evidence" value="ECO:0007669"/>
    <property type="project" value="TreeGrafter"/>
</dbReference>
<evidence type="ECO:0000256" key="14">
    <source>
        <dbReference type="RuleBase" id="RU365096"/>
    </source>
</evidence>
<dbReference type="InterPro" id="IPR003265">
    <property type="entry name" value="HhH-GPD_domain"/>
</dbReference>
<dbReference type="Pfam" id="PF00730">
    <property type="entry name" value="HhH-GPD"/>
    <property type="match status" value="1"/>
</dbReference>
<organism evidence="16 17">
    <name type="scientific">Holospora curviuscula</name>
    <dbReference type="NCBI Taxonomy" id="1082868"/>
    <lineage>
        <taxon>Bacteria</taxon>
        <taxon>Pseudomonadati</taxon>
        <taxon>Pseudomonadota</taxon>
        <taxon>Alphaproteobacteria</taxon>
        <taxon>Holosporales</taxon>
        <taxon>Holosporaceae</taxon>
        <taxon>Holospora</taxon>
    </lineage>
</organism>
<evidence type="ECO:0000256" key="1">
    <source>
        <dbReference type="ARBA" id="ARBA00000843"/>
    </source>
</evidence>
<dbReference type="PANTHER" id="PTHR42944">
    <property type="entry name" value="ADENINE DNA GLYCOSYLASE"/>
    <property type="match status" value="1"/>
</dbReference>
<evidence type="ECO:0000256" key="13">
    <source>
        <dbReference type="ARBA" id="ARBA00023295"/>
    </source>
</evidence>
<dbReference type="GO" id="GO:0000701">
    <property type="term" value="F:purine-specific mismatch base pair DNA N-glycosylase activity"/>
    <property type="evidence" value="ECO:0007669"/>
    <property type="project" value="UniProtKB-EC"/>
</dbReference>
<evidence type="ECO:0000313" key="16">
    <source>
        <dbReference type="EMBL" id="PPE03705.1"/>
    </source>
</evidence>
<comment type="caution">
    <text evidence="16">The sequence shown here is derived from an EMBL/GenBank/DDBJ whole genome shotgun (WGS) entry which is preliminary data.</text>
</comment>
<comment type="function">
    <text evidence="2">Adenine glycosylase active on G-A mispairs. MutY also corrects error-prone DNA synthesis past GO lesions which are due to the oxidatively damaged form of guanine: 7,8-dihydro-8-oxoguanine (8-oxo-dGTP).</text>
</comment>
<evidence type="ECO:0000256" key="3">
    <source>
        <dbReference type="ARBA" id="ARBA00008343"/>
    </source>
</evidence>
<keyword evidence="9" id="KW-0378">Hydrolase</keyword>
<name>A0A2S5R9A0_9PROT</name>
<dbReference type="RefSeq" id="WP_104206861.1">
    <property type="nucleotide sequence ID" value="NZ_PHHC01000083.1"/>
</dbReference>
<evidence type="ECO:0000256" key="10">
    <source>
        <dbReference type="ARBA" id="ARBA00023004"/>
    </source>
</evidence>
<evidence type="ECO:0000313" key="17">
    <source>
        <dbReference type="Proteomes" id="UP000239425"/>
    </source>
</evidence>
<evidence type="ECO:0000256" key="12">
    <source>
        <dbReference type="ARBA" id="ARBA00023204"/>
    </source>
</evidence>
<comment type="cofactor">
    <cofactor evidence="14">
        <name>[4Fe-4S] cluster</name>
        <dbReference type="ChEBI" id="CHEBI:49883"/>
    </cofactor>
    <text evidence="14">Binds 1 [4Fe-4S] cluster.</text>
</comment>
<protein>
    <recommendedName>
        <fullName evidence="5 14">Adenine DNA glycosylase</fullName>
        <ecNumber evidence="4 14">3.2.2.31</ecNumber>
    </recommendedName>
</protein>
<keyword evidence="17" id="KW-1185">Reference proteome</keyword>
<comment type="similarity">
    <text evidence="3 14">Belongs to the Nth/MutY family.</text>
</comment>
<evidence type="ECO:0000256" key="11">
    <source>
        <dbReference type="ARBA" id="ARBA00023014"/>
    </source>
</evidence>
<dbReference type="Proteomes" id="UP000239425">
    <property type="component" value="Unassembled WGS sequence"/>
</dbReference>
<dbReference type="SMART" id="SM00525">
    <property type="entry name" value="FES"/>
    <property type="match status" value="1"/>
</dbReference>
<evidence type="ECO:0000256" key="2">
    <source>
        <dbReference type="ARBA" id="ARBA00002933"/>
    </source>
</evidence>
<keyword evidence="10 14" id="KW-0408">Iron</keyword>
<dbReference type="InterPro" id="IPR029119">
    <property type="entry name" value="MutY_C"/>
</dbReference>
<feature type="domain" description="HhH-GPD" evidence="15">
    <location>
        <begin position="37"/>
        <end position="179"/>
    </location>
</feature>
<evidence type="ECO:0000256" key="9">
    <source>
        <dbReference type="ARBA" id="ARBA00022801"/>
    </source>
</evidence>
<comment type="catalytic activity">
    <reaction evidence="1 14">
        <text>Hydrolyzes free adenine bases from 7,8-dihydro-8-oxoguanine:adenine mismatched double-stranded DNA, leaving an apurinic site.</text>
        <dbReference type="EC" id="3.2.2.31"/>
    </reaction>
</comment>
<evidence type="ECO:0000259" key="15">
    <source>
        <dbReference type="SMART" id="SM00478"/>
    </source>
</evidence>
<keyword evidence="13 14" id="KW-0326">Glycosidase</keyword>
<dbReference type="Pfam" id="PF14815">
    <property type="entry name" value="NUDIX_4"/>
    <property type="match status" value="1"/>
</dbReference>
<dbReference type="GO" id="GO:0051539">
    <property type="term" value="F:4 iron, 4 sulfur cluster binding"/>
    <property type="evidence" value="ECO:0007669"/>
    <property type="project" value="UniProtKB-UniRule"/>
</dbReference>
<sequence>MDKAFFSKKILSWYGQYKRSLPWRGGSAYHVLVSEIMLQQTQVKTVIPFFHRFLDRFPTLDALAHSALDTVYQAWQGLGYYHRARYLHEAARAWVALGRDPKSYEEWRKFPGVGSYTGAALAAILLEQRVAAIDGNIKRILQRCFGLDTLAEISVMAQEVLPEHHYGDYTQGLMDLGASICTPRAPQCTVCPIAQHCKFKNGIWTPIIVQKAPKPVRYGHVYLCVQNHEIWTVKNTKTKLLKGLWGFPISELNKEHNTSYIDLAQNLMCGTVRHAFTHFTLILSVWNASSKVQDIISQWPQGIWLGPKQREAMGFSKLMRKVENAVEDVLKQ</sequence>
<dbReference type="InterPro" id="IPR003651">
    <property type="entry name" value="Endonuclease3_FeS-loop_motif"/>
</dbReference>
<gene>
    <name evidence="16" type="ORF">HCUR_00844</name>
</gene>
<dbReference type="Gene3D" id="1.10.1670.10">
    <property type="entry name" value="Helix-hairpin-Helix base-excision DNA repair enzymes (C-terminal)"/>
    <property type="match status" value="1"/>
</dbReference>
<evidence type="ECO:0000256" key="5">
    <source>
        <dbReference type="ARBA" id="ARBA00022023"/>
    </source>
</evidence>
<dbReference type="OrthoDB" id="9802365at2"/>
<dbReference type="EMBL" id="PHHC01000083">
    <property type="protein sequence ID" value="PPE03705.1"/>
    <property type="molecule type" value="Genomic_DNA"/>
</dbReference>
<dbReference type="AlphaFoldDB" id="A0A2S5R9A0"/>
<dbReference type="InterPro" id="IPR023170">
    <property type="entry name" value="HhH_base_excis_C"/>
</dbReference>
<evidence type="ECO:0000256" key="4">
    <source>
        <dbReference type="ARBA" id="ARBA00012045"/>
    </source>
</evidence>
<dbReference type="InterPro" id="IPR011257">
    <property type="entry name" value="DNA_glycosylase"/>
</dbReference>
<keyword evidence="11" id="KW-0411">Iron-sulfur</keyword>
<proteinExistence type="inferred from homology"/>
<dbReference type="GO" id="GO:0034039">
    <property type="term" value="F:8-oxo-7,8-dihydroguanine DNA N-glycosylase activity"/>
    <property type="evidence" value="ECO:0007669"/>
    <property type="project" value="TreeGrafter"/>
</dbReference>
<dbReference type="SUPFAM" id="SSF48150">
    <property type="entry name" value="DNA-glycosylase"/>
    <property type="match status" value="1"/>
</dbReference>
<keyword evidence="12" id="KW-0234">DNA repair</keyword>
<accession>A0A2S5R9A0</accession>
<dbReference type="EC" id="3.2.2.31" evidence="4 14"/>
<keyword evidence="6" id="KW-0004">4Fe-4S</keyword>
<dbReference type="CDD" id="cd03431">
    <property type="entry name" value="NUDIX_DNA_Glycosylase_C-MutY"/>
    <property type="match status" value="1"/>
</dbReference>
<evidence type="ECO:0000256" key="8">
    <source>
        <dbReference type="ARBA" id="ARBA00022763"/>
    </source>
</evidence>
<dbReference type="InterPro" id="IPR044298">
    <property type="entry name" value="MIG/MutY"/>
</dbReference>
<evidence type="ECO:0000256" key="6">
    <source>
        <dbReference type="ARBA" id="ARBA00022485"/>
    </source>
</evidence>
<dbReference type="PANTHER" id="PTHR42944:SF1">
    <property type="entry name" value="ADENINE DNA GLYCOSYLASE"/>
    <property type="match status" value="1"/>
</dbReference>
<dbReference type="InterPro" id="IPR015797">
    <property type="entry name" value="NUDIX_hydrolase-like_dom_sf"/>
</dbReference>
<dbReference type="GO" id="GO:0046872">
    <property type="term" value="F:metal ion binding"/>
    <property type="evidence" value="ECO:0007669"/>
    <property type="project" value="UniProtKB-UniRule"/>
</dbReference>
<dbReference type="CDD" id="cd00056">
    <property type="entry name" value="ENDO3c"/>
    <property type="match status" value="1"/>
</dbReference>
<keyword evidence="8 14" id="KW-0227">DNA damage</keyword>